<dbReference type="Pfam" id="PF02361">
    <property type="entry name" value="CbiQ"/>
    <property type="match status" value="1"/>
</dbReference>
<dbReference type="GO" id="GO:0005886">
    <property type="term" value="C:plasma membrane"/>
    <property type="evidence" value="ECO:0007669"/>
    <property type="project" value="UniProtKB-ARBA"/>
</dbReference>
<evidence type="ECO:0000256" key="2">
    <source>
        <dbReference type="ARBA" id="ARBA00022692"/>
    </source>
</evidence>
<feature type="transmembrane region" description="Helical" evidence="6">
    <location>
        <begin position="259"/>
        <end position="281"/>
    </location>
</feature>
<proteinExistence type="predicted"/>
<reference evidence="7" key="1">
    <citation type="submission" date="2020-02" db="EMBL/GenBank/DDBJ databases">
        <authorList>
            <person name="Meier V. D."/>
        </authorList>
    </citation>
    <scope>NUCLEOTIDE SEQUENCE</scope>
    <source>
        <strain evidence="7">AVDCRST_MAG47</strain>
    </source>
</reference>
<name>A0A6J4MVR9_9ACTN</name>
<evidence type="ECO:0000256" key="1">
    <source>
        <dbReference type="ARBA" id="ARBA00004141"/>
    </source>
</evidence>
<protein>
    <submittedName>
        <fullName evidence="7">Transmembrane component CbrV of energizing module of predicted cobalamin ECF transporter</fullName>
    </submittedName>
</protein>
<feature type="transmembrane region" description="Helical" evidence="6">
    <location>
        <begin position="228"/>
        <end position="247"/>
    </location>
</feature>
<evidence type="ECO:0000313" key="7">
    <source>
        <dbReference type="EMBL" id="CAA9370193.1"/>
    </source>
</evidence>
<dbReference type="AlphaFoldDB" id="A0A6J4MVR9"/>
<dbReference type="EMBL" id="CADCUK010000080">
    <property type="protein sequence ID" value="CAA9370193.1"/>
    <property type="molecule type" value="Genomic_DNA"/>
</dbReference>
<feature type="transmembrane region" description="Helical" evidence="6">
    <location>
        <begin position="198"/>
        <end position="216"/>
    </location>
</feature>
<dbReference type="CDD" id="cd16914">
    <property type="entry name" value="EcfT"/>
    <property type="match status" value="1"/>
</dbReference>
<dbReference type="PANTHER" id="PTHR33514">
    <property type="entry name" value="PROTEIN ABCI12, CHLOROPLASTIC"/>
    <property type="match status" value="1"/>
</dbReference>
<evidence type="ECO:0000256" key="4">
    <source>
        <dbReference type="ARBA" id="ARBA00023136"/>
    </source>
</evidence>
<evidence type="ECO:0000256" key="6">
    <source>
        <dbReference type="SAM" id="Phobius"/>
    </source>
</evidence>
<dbReference type="PANTHER" id="PTHR33514:SF15">
    <property type="entry name" value="COBALT TRANSPORT PROTEIN"/>
    <property type="match status" value="1"/>
</dbReference>
<gene>
    <name evidence="7" type="ORF">AVDCRST_MAG47-1142</name>
</gene>
<evidence type="ECO:0000256" key="3">
    <source>
        <dbReference type="ARBA" id="ARBA00022989"/>
    </source>
</evidence>
<feature type="transmembrane region" description="Helical" evidence="6">
    <location>
        <begin position="24"/>
        <end position="43"/>
    </location>
</feature>
<sequence length="341" mass="36222">MVLVASVTVLARRTDAPWALSFRLYLYLGLLVITLRVLFRVLFGGGFGTTVILDLPAIPLPDWAAGITLLGPVTSEALLAGLYDGMRLATIIICVGAANSLANPRRLLASLPPALYEVGTAVVIALSLFPQLAESVQRVRRARRLRGDPGRGVGALRRIVVPVLEDALERSLSLAASMDSRGYGRAGELSTAQRRTTGVLLVGGLLGLVVGIYAFLDYSAPRFMVWPMLLVGLGLSAGGFLAAGRRVRRTRYRPDRWRLAELVTAGTGIASAVMMSVAAQARPDVTVPFTGAAPPLSVLALAAVLVGLLPAFVTPEPVMHQRPERGAPRETVADHPQAVAR</sequence>
<evidence type="ECO:0000256" key="5">
    <source>
        <dbReference type="SAM" id="MobiDB-lite"/>
    </source>
</evidence>
<comment type="subcellular location">
    <subcellularLocation>
        <location evidence="1">Membrane</location>
        <topology evidence="1">Multi-pass membrane protein</topology>
    </subcellularLocation>
</comment>
<keyword evidence="3 6" id="KW-1133">Transmembrane helix</keyword>
<keyword evidence="4 6" id="KW-0472">Membrane</keyword>
<feature type="compositionally biased region" description="Basic and acidic residues" evidence="5">
    <location>
        <begin position="319"/>
        <end position="333"/>
    </location>
</feature>
<dbReference type="InterPro" id="IPR003339">
    <property type="entry name" value="ABC/ECF_trnsptr_transmembrane"/>
</dbReference>
<feature type="transmembrane region" description="Helical" evidence="6">
    <location>
        <begin position="293"/>
        <end position="313"/>
    </location>
</feature>
<keyword evidence="2 6" id="KW-0812">Transmembrane</keyword>
<organism evidence="7">
    <name type="scientific">uncultured Nocardioidaceae bacterium</name>
    <dbReference type="NCBI Taxonomy" id="253824"/>
    <lineage>
        <taxon>Bacteria</taxon>
        <taxon>Bacillati</taxon>
        <taxon>Actinomycetota</taxon>
        <taxon>Actinomycetes</taxon>
        <taxon>Propionibacteriales</taxon>
        <taxon>Nocardioidaceae</taxon>
        <taxon>environmental samples</taxon>
    </lineage>
</organism>
<feature type="region of interest" description="Disordered" evidence="5">
    <location>
        <begin position="319"/>
        <end position="341"/>
    </location>
</feature>
<accession>A0A6J4MVR9</accession>